<dbReference type="PANTHER" id="PTHR31389">
    <property type="entry name" value="LD39211P"/>
    <property type="match status" value="1"/>
</dbReference>
<dbReference type="PANTHER" id="PTHR31389:SF4">
    <property type="entry name" value="LD39211P"/>
    <property type="match status" value="1"/>
</dbReference>
<evidence type="ECO:0000313" key="2">
    <source>
        <dbReference type="Proteomes" id="UP000828390"/>
    </source>
</evidence>
<organism evidence="1 2">
    <name type="scientific">Dreissena polymorpha</name>
    <name type="common">Zebra mussel</name>
    <name type="synonym">Mytilus polymorpha</name>
    <dbReference type="NCBI Taxonomy" id="45954"/>
    <lineage>
        <taxon>Eukaryota</taxon>
        <taxon>Metazoa</taxon>
        <taxon>Spiralia</taxon>
        <taxon>Lophotrochozoa</taxon>
        <taxon>Mollusca</taxon>
        <taxon>Bivalvia</taxon>
        <taxon>Autobranchia</taxon>
        <taxon>Heteroconchia</taxon>
        <taxon>Euheterodonta</taxon>
        <taxon>Imparidentia</taxon>
        <taxon>Neoheterodontei</taxon>
        <taxon>Myida</taxon>
        <taxon>Dreissenoidea</taxon>
        <taxon>Dreissenidae</taxon>
        <taxon>Dreissena</taxon>
    </lineage>
</organism>
<keyword evidence="2" id="KW-1185">Reference proteome</keyword>
<sequence>MVLNEYPFAIWIDTSIGFKQVNISQLFEDARQMDIIGVDGKTAISRRTLPRTFYHFDEQPCTFINLTEIQSGFIIARATPFVVENILKPWVACALLLDCMVPRDGYLPYRNCDEKGEVHEVYGECHKFDESVWGILLHRAYGDDISKHMLTYGGRYIYPIGL</sequence>
<dbReference type="Proteomes" id="UP000828390">
    <property type="component" value="Unassembled WGS sequence"/>
</dbReference>
<comment type="caution">
    <text evidence="1">The sequence shown here is derived from an EMBL/GenBank/DDBJ whole genome shotgun (WGS) entry which is preliminary data.</text>
</comment>
<evidence type="ECO:0000313" key="1">
    <source>
        <dbReference type="EMBL" id="KAH3821853.1"/>
    </source>
</evidence>
<proteinExistence type="predicted"/>
<gene>
    <name evidence="1" type="ORF">DPMN_123621</name>
</gene>
<protein>
    <submittedName>
        <fullName evidence="1">Uncharacterized protein</fullName>
    </submittedName>
</protein>
<reference evidence="1" key="1">
    <citation type="journal article" date="2019" name="bioRxiv">
        <title>The Genome of the Zebra Mussel, Dreissena polymorpha: A Resource for Invasive Species Research.</title>
        <authorList>
            <person name="McCartney M.A."/>
            <person name="Auch B."/>
            <person name="Kono T."/>
            <person name="Mallez S."/>
            <person name="Zhang Y."/>
            <person name="Obille A."/>
            <person name="Becker A."/>
            <person name="Abrahante J.E."/>
            <person name="Garbe J."/>
            <person name="Badalamenti J.P."/>
            <person name="Herman A."/>
            <person name="Mangelson H."/>
            <person name="Liachko I."/>
            <person name="Sullivan S."/>
            <person name="Sone E.D."/>
            <person name="Koren S."/>
            <person name="Silverstein K.A.T."/>
            <person name="Beckman K.B."/>
            <person name="Gohl D.M."/>
        </authorList>
    </citation>
    <scope>NUCLEOTIDE SEQUENCE</scope>
    <source>
        <strain evidence="1">Duluth1</strain>
        <tissue evidence="1">Whole animal</tissue>
    </source>
</reference>
<dbReference type="AlphaFoldDB" id="A0A9D4JVC8"/>
<accession>A0A9D4JVC8</accession>
<dbReference type="EMBL" id="JAIWYP010000005">
    <property type="protein sequence ID" value="KAH3821853.1"/>
    <property type="molecule type" value="Genomic_DNA"/>
</dbReference>
<name>A0A9D4JVC8_DREPO</name>
<reference evidence="1" key="2">
    <citation type="submission" date="2020-11" db="EMBL/GenBank/DDBJ databases">
        <authorList>
            <person name="McCartney M.A."/>
            <person name="Auch B."/>
            <person name="Kono T."/>
            <person name="Mallez S."/>
            <person name="Becker A."/>
            <person name="Gohl D.M."/>
            <person name="Silverstein K.A.T."/>
            <person name="Koren S."/>
            <person name="Bechman K.B."/>
            <person name="Herman A."/>
            <person name="Abrahante J.E."/>
            <person name="Garbe J."/>
        </authorList>
    </citation>
    <scope>NUCLEOTIDE SEQUENCE</scope>
    <source>
        <strain evidence="1">Duluth1</strain>
        <tissue evidence="1">Whole animal</tissue>
    </source>
</reference>